<evidence type="ECO:0000259" key="2">
    <source>
        <dbReference type="Pfam" id="PF10979"/>
    </source>
</evidence>
<dbReference type="Pfam" id="PF10979">
    <property type="entry name" value="DUF2786"/>
    <property type="match status" value="1"/>
</dbReference>
<feature type="compositionally biased region" description="Basic and acidic residues" evidence="1">
    <location>
        <begin position="200"/>
        <end position="210"/>
    </location>
</feature>
<keyword evidence="5" id="KW-1185">Reference proteome</keyword>
<dbReference type="InterPro" id="IPR055592">
    <property type="entry name" value="DUF7168"/>
</dbReference>
<evidence type="ECO:0000256" key="1">
    <source>
        <dbReference type="SAM" id="MobiDB-lite"/>
    </source>
</evidence>
<proteinExistence type="predicted"/>
<dbReference type="Proteomes" id="UP001358417">
    <property type="component" value="Unassembled WGS sequence"/>
</dbReference>
<evidence type="ECO:0000313" key="4">
    <source>
        <dbReference type="EMBL" id="KAK5042913.1"/>
    </source>
</evidence>
<gene>
    <name evidence="4" type="ORF">LTR84_012029</name>
</gene>
<evidence type="ECO:0008006" key="6">
    <source>
        <dbReference type="Google" id="ProtNLM"/>
    </source>
</evidence>
<feature type="region of interest" description="Disordered" evidence="1">
    <location>
        <begin position="260"/>
        <end position="292"/>
    </location>
</feature>
<feature type="domain" description="DUF2786" evidence="2">
    <location>
        <begin position="41"/>
        <end position="81"/>
    </location>
</feature>
<organism evidence="4 5">
    <name type="scientific">Exophiala bonariae</name>
    <dbReference type="NCBI Taxonomy" id="1690606"/>
    <lineage>
        <taxon>Eukaryota</taxon>
        <taxon>Fungi</taxon>
        <taxon>Dikarya</taxon>
        <taxon>Ascomycota</taxon>
        <taxon>Pezizomycotina</taxon>
        <taxon>Eurotiomycetes</taxon>
        <taxon>Chaetothyriomycetidae</taxon>
        <taxon>Chaetothyriales</taxon>
        <taxon>Herpotrichiellaceae</taxon>
        <taxon>Exophiala</taxon>
    </lineage>
</organism>
<dbReference type="InterPro" id="IPR024498">
    <property type="entry name" value="DUF2786"/>
</dbReference>
<dbReference type="AlphaFoldDB" id="A0AAV9MRA3"/>
<comment type="caution">
    <text evidence="4">The sequence shown here is derived from an EMBL/GenBank/DDBJ whole genome shotgun (WGS) entry which is preliminary data.</text>
</comment>
<dbReference type="Pfam" id="PF23771">
    <property type="entry name" value="DUF7168"/>
    <property type="match status" value="1"/>
</dbReference>
<accession>A0AAV9MRA3</accession>
<evidence type="ECO:0000259" key="3">
    <source>
        <dbReference type="Pfam" id="PF23771"/>
    </source>
</evidence>
<feature type="domain" description="DUF7168" evidence="3">
    <location>
        <begin position="99"/>
        <end position="207"/>
    </location>
</feature>
<feature type="region of interest" description="Disordered" evidence="1">
    <location>
        <begin position="200"/>
        <end position="238"/>
    </location>
</feature>
<feature type="region of interest" description="Disordered" evidence="1">
    <location>
        <begin position="1"/>
        <end position="21"/>
    </location>
</feature>
<sequence length="414" mass="46287">MPSVHSTRKKLNPPPSQTAKVQVLAIQGQAGSDESSSYEQRILDRIKKCLQRAEHANTPESEAQAAWRKASRLMAQYNVTQADLLDQTTNNDDYAALGGQSVVDITSTKGGEANVISQTWVLEIVSAITTLFDCRSYSTHRRTSIEWTFYGISANTVGAAMAFEMAHNLTLEWARSKTGKNARHSYCLGVGGGLLKIARKEKSEEAKHSDGAGGRGEQSQREERSPHAAEVSHPGQNATSYTLLNARLSPCRENDDELAIKLDDSDNDSYDTAREQGNITDDGDFQDQTSVSDEAEAEAEVTSKEQEEEPLDLDTDFEEQLHRMAPRHVPEILTIVVDHDREGQLTVNPWNSWQALVRFRQSAEKVATEYLKAQNRKLHKGRRREYTIRNKGAYRDGVEDSKKIDVKRRRIQGA</sequence>
<dbReference type="GeneID" id="89980176"/>
<evidence type="ECO:0000313" key="5">
    <source>
        <dbReference type="Proteomes" id="UP001358417"/>
    </source>
</evidence>
<reference evidence="4 5" key="1">
    <citation type="submission" date="2023-08" db="EMBL/GenBank/DDBJ databases">
        <title>Black Yeasts Isolated from many extreme environments.</title>
        <authorList>
            <person name="Coleine C."/>
            <person name="Stajich J.E."/>
            <person name="Selbmann L."/>
        </authorList>
    </citation>
    <scope>NUCLEOTIDE SEQUENCE [LARGE SCALE GENOMIC DNA]</scope>
    <source>
        <strain evidence="4 5">CCFEE 5792</strain>
    </source>
</reference>
<feature type="compositionally biased region" description="Basic and acidic residues" evidence="1">
    <location>
        <begin position="218"/>
        <end position="227"/>
    </location>
</feature>
<dbReference type="RefSeq" id="XP_064699805.1">
    <property type="nucleotide sequence ID" value="XM_064855554.1"/>
</dbReference>
<name>A0AAV9MRA3_9EURO</name>
<dbReference type="EMBL" id="JAVRRD010000069">
    <property type="protein sequence ID" value="KAK5042913.1"/>
    <property type="molecule type" value="Genomic_DNA"/>
</dbReference>
<feature type="compositionally biased region" description="Basic residues" evidence="1">
    <location>
        <begin position="1"/>
        <end position="11"/>
    </location>
</feature>
<protein>
    <recommendedName>
        <fullName evidence="6">DUF2786 domain-containing protein</fullName>
    </recommendedName>
</protein>